<dbReference type="PANTHER" id="PTHR30012">
    <property type="entry name" value="GENERAL SECRETION PATHWAY PROTEIN"/>
    <property type="match status" value="1"/>
</dbReference>
<evidence type="ECO:0000256" key="8">
    <source>
        <dbReference type="ARBA" id="ARBA00023136"/>
    </source>
</evidence>
<gene>
    <name evidence="13" type="ORF">HYY20_06830</name>
</gene>
<dbReference type="Pfam" id="PF00482">
    <property type="entry name" value="T2SSF"/>
    <property type="match status" value="2"/>
</dbReference>
<comment type="subcellular location">
    <subcellularLocation>
        <location evidence="1">Cell inner membrane</location>
        <topology evidence="1">Multi-pass membrane protein</topology>
    </subcellularLocation>
    <subcellularLocation>
        <location evidence="9">Cell membrane</location>
        <topology evidence="9">Multi-pass membrane protein</topology>
    </subcellularLocation>
</comment>
<feature type="domain" description="Type II secretion system protein GspF" evidence="12">
    <location>
        <begin position="65"/>
        <end position="188"/>
    </location>
</feature>
<dbReference type="InterPro" id="IPR018076">
    <property type="entry name" value="T2SS_GspF_dom"/>
</dbReference>
<dbReference type="AlphaFoldDB" id="A0A932CNJ3"/>
<dbReference type="FunFam" id="1.20.81.30:FF:000001">
    <property type="entry name" value="Type II secretion system protein F"/>
    <property type="match status" value="2"/>
</dbReference>
<keyword evidence="8 11" id="KW-0472">Membrane</keyword>
<reference evidence="13" key="1">
    <citation type="submission" date="2020-07" db="EMBL/GenBank/DDBJ databases">
        <title>Huge and variable diversity of episymbiotic CPR bacteria and DPANN archaea in groundwater ecosystems.</title>
        <authorList>
            <person name="He C.Y."/>
            <person name="Keren R."/>
            <person name="Whittaker M."/>
            <person name="Farag I.F."/>
            <person name="Doudna J."/>
            <person name="Cate J.H.D."/>
            <person name="Banfield J.F."/>
        </authorList>
    </citation>
    <scope>NUCLEOTIDE SEQUENCE</scope>
    <source>
        <strain evidence="13">NC_groundwater_672_Ag_B-0.1um_62_36</strain>
    </source>
</reference>
<evidence type="ECO:0000313" key="13">
    <source>
        <dbReference type="EMBL" id="MBI2876578.1"/>
    </source>
</evidence>
<evidence type="ECO:0000256" key="3">
    <source>
        <dbReference type="ARBA" id="ARBA00022448"/>
    </source>
</evidence>
<feature type="transmembrane region" description="Helical" evidence="11">
    <location>
        <begin position="372"/>
        <end position="391"/>
    </location>
</feature>
<evidence type="ECO:0000256" key="7">
    <source>
        <dbReference type="ARBA" id="ARBA00022989"/>
    </source>
</evidence>
<evidence type="ECO:0000256" key="6">
    <source>
        <dbReference type="ARBA" id="ARBA00022692"/>
    </source>
</evidence>
<evidence type="ECO:0000256" key="2">
    <source>
        <dbReference type="ARBA" id="ARBA00005745"/>
    </source>
</evidence>
<dbReference type="PRINTS" id="PR00812">
    <property type="entry name" value="BCTERIALGSPF"/>
</dbReference>
<dbReference type="InterPro" id="IPR001992">
    <property type="entry name" value="T2SS_GspF/T4SS_PilC_CS"/>
</dbReference>
<feature type="region of interest" description="Disordered" evidence="10">
    <location>
        <begin position="36"/>
        <end position="57"/>
    </location>
</feature>
<comment type="caution">
    <text evidence="13">The sequence shown here is derived from an EMBL/GenBank/DDBJ whole genome shotgun (WGS) entry which is preliminary data.</text>
</comment>
<comment type="similarity">
    <text evidence="2 9">Belongs to the GSP F family.</text>
</comment>
<feature type="transmembrane region" description="Helical" evidence="11">
    <location>
        <begin position="218"/>
        <end position="234"/>
    </location>
</feature>
<dbReference type="GO" id="GO:0015628">
    <property type="term" value="P:protein secretion by the type II secretion system"/>
    <property type="evidence" value="ECO:0007669"/>
    <property type="project" value="TreeGrafter"/>
</dbReference>
<organism evidence="13 14">
    <name type="scientific">Tectimicrobiota bacterium</name>
    <dbReference type="NCBI Taxonomy" id="2528274"/>
    <lineage>
        <taxon>Bacteria</taxon>
        <taxon>Pseudomonadati</taxon>
        <taxon>Nitrospinota/Tectimicrobiota group</taxon>
        <taxon>Candidatus Tectimicrobiota</taxon>
    </lineage>
</organism>
<evidence type="ECO:0000259" key="12">
    <source>
        <dbReference type="Pfam" id="PF00482"/>
    </source>
</evidence>
<feature type="domain" description="Type II secretion system protein GspF" evidence="12">
    <location>
        <begin position="268"/>
        <end position="390"/>
    </location>
</feature>
<dbReference type="GO" id="GO:0005886">
    <property type="term" value="C:plasma membrane"/>
    <property type="evidence" value="ECO:0007669"/>
    <property type="project" value="UniProtKB-SubCell"/>
</dbReference>
<name>A0A932CNJ3_UNCTE</name>
<dbReference type="InterPro" id="IPR042094">
    <property type="entry name" value="T2SS_GspF_sf"/>
</dbReference>
<keyword evidence="6 9" id="KW-0812">Transmembrane</keyword>
<evidence type="ECO:0000256" key="9">
    <source>
        <dbReference type="RuleBase" id="RU003923"/>
    </source>
</evidence>
<protein>
    <submittedName>
        <fullName evidence="13">Type II secretion system F family protein</fullName>
    </submittedName>
</protein>
<evidence type="ECO:0000256" key="4">
    <source>
        <dbReference type="ARBA" id="ARBA00022475"/>
    </source>
</evidence>
<dbReference type="EMBL" id="JACPRF010000208">
    <property type="protein sequence ID" value="MBI2876578.1"/>
    <property type="molecule type" value="Genomic_DNA"/>
</dbReference>
<keyword evidence="4" id="KW-1003">Cell membrane</keyword>
<dbReference type="PANTHER" id="PTHR30012:SF7">
    <property type="entry name" value="PROTEIN TRANSPORT PROTEIN HOFC HOMOLOG"/>
    <property type="match status" value="1"/>
</dbReference>
<dbReference type="Proteomes" id="UP000769766">
    <property type="component" value="Unassembled WGS sequence"/>
</dbReference>
<evidence type="ECO:0000256" key="10">
    <source>
        <dbReference type="SAM" id="MobiDB-lite"/>
    </source>
</evidence>
<accession>A0A932CNJ3</accession>
<keyword evidence="5" id="KW-0997">Cell inner membrane</keyword>
<evidence type="ECO:0000256" key="11">
    <source>
        <dbReference type="SAM" id="Phobius"/>
    </source>
</evidence>
<evidence type="ECO:0000256" key="1">
    <source>
        <dbReference type="ARBA" id="ARBA00004429"/>
    </source>
</evidence>
<dbReference type="Gene3D" id="1.20.81.30">
    <property type="entry name" value="Type II secretion system (T2SS), domain F"/>
    <property type="match status" value="2"/>
</dbReference>
<dbReference type="InterPro" id="IPR003004">
    <property type="entry name" value="GspF/PilC"/>
</dbReference>
<keyword evidence="3 9" id="KW-0813">Transport</keyword>
<keyword evidence="7 11" id="KW-1133">Transmembrane helix</keyword>
<feature type="transmembrane region" description="Helical" evidence="11">
    <location>
        <begin position="165"/>
        <end position="187"/>
    </location>
</feature>
<sequence length="399" mass="43197">MPSFQWTGRTRAGAIQKGEIQAASIEAARAKLRNQQITASEIKPKEGASGPRGKGKVGERDMVIFTRQFSTMIDAGLPLVQCLDILGKQAPSKFFADTIFKIKSDVESGDTFADALRKHPRVFNDLYTNMVEAGETGGVLDTILRRLAGYMEKASALKKKIKSAMVYPSVILFVAIAVVVFLLVWVIPTFAKMFTEFGGTLPAPTRIVMGASDIARAYLPYIAVIVAVIVYLLRRYYRTSQGQRAVDAAMLKFPVFGSLIQRIAVAKFTRTLGTLLASGVPIIDALGITARTAGNKVVEEAVQAVISSIKEGKTIAAPLSQERVFPPMVVQMINVGEATGALDTMLNKIADFYDEEVDAAVEALTSLLEPMLMVFLGVVLGFVVVAMYMPIFQLAGTIG</sequence>
<dbReference type="PROSITE" id="PS00874">
    <property type="entry name" value="T2SP_F"/>
    <property type="match status" value="1"/>
</dbReference>
<evidence type="ECO:0000256" key="5">
    <source>
        <dbReference type="ARBA" id="ARBA00022519"/>
    </source>
</evidence>
<proteinExistence type="inferred from homology"/>
<evidence type="ECO:0000313" key="14">
    <source>
        <dbReference type="Proteomes" id="UP000769766"/>
    </source>
</evidence>